<dbReference type="OMA" id="IMRRTKM"/>
<dbReference type="InterPro" id="IPR000172">
    <property type="entry name" value="GMC_OxRdtase_N"/>
</dbReference>
<evidence type="ECO:0000259" key="4">
    <source>
        <dbReference type="PROSITE" id="PS00623"/>
    </source>
</evidence>
<dbReference type="Pfam" id="PF05199">
    <property type="entry name" value="GMC_oxred_C"/>
    <property type="match status" value="1"/>
</dbReference>
<evidence type="ECO:0000256" key="2">
    <source>
        <dbReference type="PIRSR" id="PIRSR000137-2"/>
    </source>
</evidence>
<feature type="domain" description="Glucose-methanol-choline oxidoreductase N-terminal" evidence="4">
    <location>
        <begin position="82"/>
        <end position="105"/>
    </location>
</feature>
<evidence type="ECO:0000259" key="5">
    <source>
        <dbReference type="PROSITE" id="PS00624"/>
    </source>
</evidence>
<evidence type="ECO:0000313" key="6">
    <source>
        <dbReference type="EMBL" id="ORY79529.1"/>
    </source>
</evidence>
<dbReference type="Proteomes" id="UP000193685">
    <property type="component" value="Unassembled WGS sequence"/>
</dbReference>
<protein>
    <recommendedName>
        <fullName evidence="4 5">Glucose-methanol-choline oxidoreductase N-terminal domain-containing protein</fullName>
    </recommendedName>
</protein>
<dbReference type="InterPro" id="IPR007867">
    <property type="entry name" value="GMC_OxRtase_C"/>
</dbReference>
<dbReference type="Gene3D" id="3.50.50.60">
    <property type="entry name" value="FAD/NAD(P)-binding domain"/>
    <property type="match status" value="1"/>
</dbReference>
<dbReference type="AlphaFoldDB" id="A0A1Y2F6P9"/>
<reference evidence="6 7" key="1">
    <citation type="submission" date="2016-07" db="EMBL/GenBank/DDBJ databases">
        <title>Pervasive Adenine N6-methylation of Active Genes in Fungi.</title>
        <authorList>
            <consortium name="DOE Joint Genome Institute"/>
            <person name="Mondo S.J."/>
            <person name="Dannebaum R.O."/>
            <person name="Kuo R.C."/>
            <person name="Labutti K."/>
            <person name="Haridas S."/>
            <person name="Kuo A."/>
            <person name="Salamov A."/>
            <person name="Ahrendt S.R."/>
            <person name="Lipzen A."/>
            <person name="Sullivan W."/>
            <person name="Andreopoulos W.B."/>
            <person name="Clum A."/>
            <person name="Lindquist E."/>
            <person name="Daum C."/>
            <person name="Ramamoorthy G.K."/>
            <person name="Gryganskyi A."/>
            <person name="Culley D."/>
            <person name="Magnuson J.K."/>
            <person name="James T.Y."/>
            <person name="O'Malley M.A."/>
            <person name="Stajich J.E."/>
            <person name="Spatafora J.W."/>
            <person name="Visel A."/>
            <person name="Grigoriev I.V."/>
        </authorList>
    </citation>
    <scope>NUCLEOTIDE SEQUENCE [LARGE SCALE GENOMIC DNA]</scope>
    <source>
        <strain evidence="6 7">12-1054</strain>
    </source>
</reference>
<evidence type="ECO:0000256" key="1">
    <source>
        <dbReference type="ARBA" id="ARBA00010790"/>
    </source>
</evidence>
<comment type="similarity">
    <text evidence="1 3">Belongs to the GMC oxidoreductase family.</text>
</comment>
<dbReference type="InterPro" id="IPR036188">
    <property type="entry name" value="FAD/NAD-bd_sf"/>
</dbReference>
<dbReference type="EMBL" id="MCFI01000015">
    <property type="protein sequence ID" value="ORY79529.1"/>
    <property type="molecule type" value="Genomic_DNA"/>
</dbReference>
<dbReference type="SUPFAM" id="SSF54373">
    <property type="entry name" value="FAD-linked reductases, C-terminal domain"/>
    <property type="match status" value="1"/>
</dbReference>
<dbReference type="GO" id="GO:0050660">
    <property type="term" value="F:flavin adenine dinucleotide binding"/>
    <property type="evidence" value="ECO:0007669"/>
    <property type="project" value="InterPro"/>
</dbReference>
<dbReference type="PANTHER" id="PTHR11552:SF119">
    <property type="entry name" value="GLUCOSE-METHANOL-CHOLINE OXIDOREDUCTASE N-TERMINAL DOMAIN-CONTAINING PROTEIN"/>
    <property type="match status" value="1"/>
</dbReference>
<keyword evidence="2 3" id="KW-0274">FAD</keyword>
<dbReference type="STRING" id="56484.A0A1Y2F6P9"/>
<dbReference type="RefSeq" id="XP_040723900.1">
    <property type="nucleotide sequence ID" value="XM_040867943.1"/>
</dbReference>
<comment type="cofactor">
    <cofactor evidence="2">
        <name>FAD</name>
        <dbReference type="ChEBI" id="CHEBI:57692"/>
    </cofactor>
</comment>
<dbReference type="PIRSF" id="PIRSF000137">
    <property type="entry name" value="Alcohol_oxidase"/>
    <property type="match status" value="1"/>
</dbReference>
<dbReference type="SUPFAM" id="SSF51905">
    <property type="entry name" value="FAD/NAD(P)-binding domain"/>
    <property type="match status" value="1"/>
</dbReference>
<proteinExistence type="inferred from homology"/>
<dbReference type="Gene3D" id="3.30.560.10">
    <property type="entry name" value="Glucose Oxidase, domain 3"/>
    <property type="match status" value="1"/>
</dbReference>
<organism evidence="6 7">
    <name type="scientific">Protomyces lactucae-debilis</name>
    <dbReference type="NCBI Taxonomy" id="2754530"/>
    <lineage>
        <taxon>Eukaryota</taxon>
        <taxon>Fungi</taxon>
        <taxon>Dikarya</taxon>
        <taxon>Ascomycota</taxon>
        <taxon>Taphrinomycotina</taxon>
        <taxon>Taphrinomycetes</taxon>
        <taxon>Taphrinales</taxon>
        <taxon>Protomycetaceae</taxon>
        <taxon>Protomyces</taxon>
    </lineage>
</organism>
<keyword evidence="7" id="KW-1185">Reference proteome</keyword>
<feature type="domain" description="Glucose-methanol-choline oxidoreductase N-terminal" evidence="5">
    <location>
        <begin position="261"/>
        <end position="275"/>
    </location>
</feature>
<dbReference type="OrthoDB" id="269227at2759"/>
<dbReference type="PROSITE" id="PS00623">
    <property type="entry name" value="GMC_OXRED_1"/>
    <property type="match status" value="1"/>
</dbReference>
<feature type="binding site" evidence="2">
    <location>
        <position position="226"/>
    </location>
    <ligand>
        <name>FAD</name>
        <dbReference type="ChEBI" id="CHEBI:57692"/>
    </ligand>
</feature>
<accession>A0A1Y2F6P9</accession>
<dbReference type="PROSITE" id="PS00624">
    <property type="entry name" value="GMC_OXRED_2"/>
    <property type="match status" value="1"/>
</dbReference>
<feature type="binding site" evidence="2">
    <location>
        <begin position="513"/>
        <end position="514"/>
    </location>
    <ligand>
        <name>FAD</name>
        <dbReference type="ChEBI" id="CHEBI:57692"/>
    </ligand>
</feature>
<evidence type="ECO:0000256" key="3">
    <source>
        <dbReference type="RuleBase" id="RU003968"/>
    </source>
</evidence>
<dbReference type="PANTHER" id="PTHR11552">
    <property type="entry name" value="GLUCOSE-METHANOL-CHOLINE GMC OXIDOREDUCTASE"/>
    <property type="match status" value="1"/>
</dbReference>
<evidence type="ECO:0000313" key="7">
    <source>
        <dbReference type="Proteomes" id="UP000193685"/>
    </source>
</evidence>
<dbReference type="GO" id="GO:0016614">
    <property type="term" value="F:oxidoreductase activity, acting on CH-OH group of donors"/>
    <property type="evidence" value="ECO:0007669"/>
    <property type="project" value="InterPro"/>
</dbReference>
<gene>
    <name evidence="6" type="ORF">BCR37DRAFT_349691</name>
</gene>
<name>A0A1Y2F6P9_PROLT</name>
<keyword evidence="3" id="KW-0285">Flavoprotein</keyword>
<dbReference type="GeneID" id="63784542"/>
<sequence>MQTTYDYIIAGGGGSGAVVAARLSEDEHVKVLVLERGATNKGVTTSEQPAMYLANLPTENVHNHFAEPAECNDNNAVIVPVGNLLGGGTSVNFLMYTRPSASDFEWGMDNWKFEDVKPYFTKMETYHSTNTSTSKDTHGTDGPLQVCQGHVNQAAMDEWFPAAKAVLGESYVEAEDTNDFKTLGAQVSGWSKWIDPKTGKRCGSADAYLHANADRQNLTVVCDASVTKINLEGNKATGVDAIIDGQNVTFKATREVIVSAGAFGSPKLLELSGIGNKQVLEKAGIPCKVDLPGVGENYQDHLLFLCMHHAAPETETHDNLYRQIEPDFSEAQAAFAKADGPLRTNNIDPVIKWRPTDEEAAASGFADLYKREFLTHPDRPLFLFAEITGCCADFSVVPEGKYCMTGGYLEYPQSRGAVHITSDDHTKDGRLTGFYVESEEDIQVLMYCYKKNREIARRLKTYRGEFAPSHPPFDPNSAAAIDGFKEEEKEVVYTEADDVVLRKWVKGNCGTTWHPLGTNACKPKDKGGVVDGRLRVYGTKNLRVCDVSILPFEPGCNLASTAYVVGERGSDLIKEDAYLFQESLDEKVVPQVGILASTA</sequence>
<dbReference type="Pfam" id="PF00732">
    <property type="entry name" value="GMC_oxred_N"/>
    <property type="match status" value="1"/>
</dbReference>
<comment type="caution">
    <text evidence="6">The sequence shown here is derived from an EMBL/GenBank/DDBJ whole genome shotgun (WGS) entry which is preliminary data.</text>
</comment>
<dbReference type="InterPro" id="IPR012132">
    <property type="entry name" value="GMC_OxRdtase"/>
</dbReference>